<keyword evidence="3 7" id="KW-0812">Transmembrane</keyword>
<dbReference type="InterPro" id="IPR001611">
    <property type="entry name" value="Leu-rich_rpt"/>
</dbReference>
<comment type="subcellular location">
    <subcellularLocation>
        <location evidence="1">Membrane</location>
        <topology evidence="1">Single-pass membrane protein</topology>
    </subcellularLocation>
</comment>
<dbReference type="Gene3D" id="3.80.10.10">
    <property type="entry name" value="Ribonuclease Inhibitor"/>
    <property type="match status" value="3"/>
</dbReference>
<dbReference type="Gene3D" id="3.90.1280.20">
    <property type="match status" value="1"/>
</dbReference>
<reference evidence="9 10" key="1">
    <citation type="journal article" date="2021" name="Commun. Biol.">
        <title>The genome of Shorea leprosula (Dipterocarpaceae) highlights the ecological relevance of drought in aseasonal tropical rainforests.</title>
        <authorList>
            <person name="Ng K.K.S."/>
            <person name="Kobayashi M.J."/>
            <person name="Fawcett J.A."/>
            <person name="Hatakeyama M."/>
            <person name="Paape T."/>
            <person name="Ng C.H."/>
            <person name="Ang C.C."/>
            <person name="Tnah L.H."/>
            <person name="Lee C.T."/>
            <person name="Nishiyama T."/>
            <person name="Sese J."/>
            <person name="O'Brien M.J."/>
            <person name="Copetti D."/>
            <person name="Mohd Noor M.I."/>
            <person name="Ong R.C."/>
            <person name="Putra M."/>
            <person name="Sireger I.Z."/>
            <person name="Indrioko S."/>
            <person name="Kosugi Y."/>
            <person name="Izuno A."/>
            <person name="Isagi Y."/>
            <person name="Lee S.L."/>
            <person name="Shimizu K.K."/>
        </authorList>
    </citation>
    <scope>NUCLEOTIDE SEQUENCE [LARGE SCALE GENOMIC DNA]</scope>
    <source>
        <strain evidence="9">214</strain>
    </source>
</reference>
<evidence type="ECO:0000259" key="8">
    <source>
        <dbReference type="Pfam" id="PF01595"/>
    </source>
</evidence>
<dbReference type="Proteomes" id="UP001054252">
    <property type="component" value="Unassembled WGS sequence"/>
</dbReference>
<evidence type="ECO:0000256" key="3">
    <source>
        <dbReference type="ARBA" id="ARBA00022692"/>
    </source>
</evidence>
<dbReference type="SMART" id="SM00369">
    <property type="entry name" value="LRR_TYP"/>
    <property type="match status" value="7"/>
</dbReference>
<dbReference type="SMART" id="SM00365">
    <property type="entry name" value="LRR_SD22"/>
    <property type="match status" value="4"/>
</dbReference>
<evidence type="ECO:0000256" key="4">
    <source>
        <dbReference type="ARBA" id="ARBA00022737"/>
    </source>
</evidence>
<evidence type="ECO:0000256" key="6">
    <source>
        <dbReference type="ARBA" id="ARBA00023136"/>
    </source>
</evidence>
<name>A0AAV5LNT9_9ROSI</name>
<dbReference type="InterPro" id="IPR032675">
    <property type="entry name" value="LRR_dom_sf"/>
</dbReference>
<dbReference type="InterPro" id="IPR052592">
    <property type="entry name" value="LRR-RLK"/>
</dbReference>
<dbReference type="Pfam" id="PF01595">
    <property type="entry name" value="CNNM"/>
    <property type="match status" value="1"/>
</dbReference>
<feature type="domain" description="CNNM transmembrane" evidence="8">
    <location>
        <begin position="670"/>
        <end position="751"/>
    </location>
</feature>
<keyword evidence="10" id="KW-1185">Reference proteome</keyword>
<dbReference type="Pfam" id="PF00560">
    <property type="entry name" value="LRR_1"/>
    <property type="match status" value="6"/>
</dbReference>
<gene>
    <name evidence="9" type="ORF">SLEP1_g46325</name>
</gene>
<dbReference type="PANTHER" id="PTHR48054">
    <property type="entry name" value="RECEPTOR KINASE-LIKE PROTEIN XA21"/>
    <property type="match status" value="1"/>
</dbReference>
<dbReference type="GO" id="GO:0016020">
    <property type="term" value="C:membrane"/>
    <property type="evidence" value="ECO:0007669"/>
    <property type="project" value="UniProtKB-SubCell"/>
</dbReference>
<keyword evidence="5 7" id="KW-1133">Transmembrane helix</keyword>
<dbReference type="FunFam" id="3.80.10.10:FF:000095">
    <property type="entry name" value="LRR receptor-like serine/threonine-protein kinase GSO1"/>
    <property type="match status" value="1"/>
</dbReference>
<comment type="caution">
    <text evidence="9">The sequence shown here is derived from an EMBL/GenBank/DDBJ whole genome shotgun (WGS) entry which is preliminary data.</text>
</comment>
<dbReference type="PANTHER" id="PTHR48054:SF47">
    <property type="entry name" value="OS06G0179800 PROTEIN"/>
    <property type="match status" value="1"/>
</dbReference>
<keyword evidence="6 7" id="KW-0472">Membrane</keyword>
<feature type="transmembrane region" description="Helical" evidence="7">
    <location>
        <begin position="497"/>
        <end position="517"/>
    </location>
</feature>
<evidence type="ECO:0000256" key="2">
    <source>
        <dbReference type="ARBA" id="ARBA00022614"/>
    </source>
</evidence>
<dbReference type="AlphaFoldDB" id="A0AAV5LNT9"/>
<evidence type="ECO:0000256" key="7">
    <source>
        <dbReference type="SAM" id="Phobius"/>
    </source>
</evidence>
<dbReference type="SUPFAM" id="SSF52058">
    <property type="entry name" value="L domain-like"/>
    <property type="match status" value="2"/>
</dbReference>
<dbReference type="Pfam" id="PF13855">
    <property type="entry name" value="LRR_8"/>
    <property type="match status" value="2"/>
</dbReference>
<keyword evidence="4" id="KW-0677">Repeat</keyword>
<dbReference type="Gene3D" id="3.10.580.10">
    <property type="entry name" value="CBS-domain"/>
    <property type="match status" value="1"/>
</dbReference>
<protein>
    <recommendedName>
        <fullName evidence="8">CNNM transmembrane domain-containing protein</fullName>
    </recommendedName>
</protein>
<evidence type="ECO:0000256" key="5">
    <source>
        <dbReference type="ARBA" id="ARBA00022989"/>
    </source>
</evidence>
<organism evidence="9 10">
    <name type="scientific">Rubroshorea leprosula</name>
    <dbReference type="NCBI Taxonomy" id="152421"/>
    <lineage>
        <taxon>Eukaryota</taxon>
        <taxon>Viridiplantae</taxon>
        <taxon>Streptophyta</taxon>
        <taxon>Embryophyta</taxon>
        <taxon>Tracheophyta</taxon>
        <taxon>Spermatophyta</taxon>
        <taxon>Magnoliopsida</taxon>
        <taxon>eudicotyledons</taxon>
        <taxon>Gunneridae</taxon>
        <taxon>Pentapetalae</taxon>
        <taxon>rosids</taxon>
        <taxon>malvids</taxon>
        <taxon>Malvales</taxon>
        <taxon>Dipterocarpaceae</taxon>
        <taxon>Rubroshorea</taxon>
    </lineage>
</organism>
<feature type="transmembrane region" description="Helical" evidence="7">
    <location>
        <begin position="435"/>
        <end position="454"/>
    </location>
</feature>
<dbReference type="EMBL" id="BPVZ01000128">
    <property type="protein sequence ID" value="GKV38411.1"/>
    <property type="molecule type" value="Genomic_DNA"/>
</dbReference>
<evidence type="ECO:0000313" key="9">
    <source>
        <dbReference type="EMBL" id="GKV38411.1"/>
    </source>
</evidence>
<sequence length="849" mass="93407">MTSVNPRFFMNLSSSLTTLRLFYCQLRGNFPNSVFRFPNLKRFSLSGKGNLTIDLPSSNWSSPLRILDLGDMDCGRRLPESIGDLKSLQYLSLGCNFKGSIPASIGNLSQLTYLSLSYNNLSGQIPPSLANLTQLTSLYLSNNQLSGPIPASISDLRQLTGLDLSSNNLSGQIPPSLANLTQLTSLYLFNNQLSGPIPASIGNLRQLTSLSLYSNNLSGQIPSSLANLTQLTYLYLSNNQFSGPIPASIGNLRQLTVLSLYSNNLSEQIPLSLTNLTQLTSLALSNNQFSGPILASIEGCGLRNLNLHGNQMDGLLPRSLVNCRMLEVLDVGNNNISDTFPHWLESLPDLQVLVLRSNKFHGSVQSTKESPSFPKLRVLDLSSNYFVGALPVRLRLRRPNTIGSGVHLTSLSEENNDLGGDQGEVLGLDLESLKILLKLGVFIGAMLCCLLVFACKRVLAVEGVVNAKYGVIEQWALLLRNAWPKVSMVLKIFKEQGVILTALLGLSAFFSMAETSITTLWPYSVFVTMVVNIGATALVIDTATAIFGEAGQASGMAFLDELKLMLGGAELSGAIEEEEQADMIGSVLEMKDAHVREILAANAQKLNAVRFEQINNGEAMSEAKDVTRLIPKIMKRKGNGDKLDNITYVENAFQKRQENRLSDRYHEYRLLTEITPKSIAVHNPTEVARFVASGMAFLDATSSGKNCYLFINGNKEIISAIYKHSEPYVSEDELKLMLRGAKLSGAIEEEEQDMIETALEIKDTHVREAITPLVNVVATDASATLVDFHHLWFVDNIVGIAYAMDLLDFVQKTGFSFECTLKRQLLLKHEYKVEKRSAWHIRHSCIDLP</sequence>
<keyword evidence="2" id="KW-0433">Leucine-rich repeat</keyword>
<dbReference type="InterPro" id="IPR002550">
    <property type="entry name" value="CNNM"/>
</dbReference>
<feature type="transmembrane region" description="Helical" evidence="7">
    <location>
        <begin position="523"/>
        <end position="547"/>
    </location>
</feature>
<dbReference type="InterPro" id="IPR003591">
    <property type="entry name" value="Leu-rich_rpt_typical-subtyp"/>
</dbReference>
<proteinExistence type="predicted"/>
<evidence type="ECO:0000256" key="1">
    <source>
        <dbReference type="ARBA" id="ARBA00004167"/>
    </source>
</evidence>
<dbReference type="InterPro" id="IPR046342">
    <property type="entry name" value="CBS_dom_sf"/>
</dbReference>
<evidence type="ECO:0000313" key="10">
    <source>
        <dbReference type="Proteomes" id="UP001054252"/>
    </source>
</evidence>
<accession>A0AAV5LNT9</accession>